<evidence type="ECO:0000256" key="1">
    <source>
        <dbReference type="SAM" id="Phobius"/>
    </source>
</evidence>
<organism evidence="2 3">
    <name type="scientific">Isoptericola sediminis</name>
    <dbReference type="NCBI Taxonomy" id="2733572"/>
    <lineage>
        <taxon>Bacteria</taxon>
        <taxon>Bacillati</taxon>
        <taxon>Actinomycetota</taxon>
        <taxon>Actinomycetes</taxon>
        <taxon>Micrococcales</taxon>
        <taxon>Promicromonosporaceae</taxon>
        <taxon>Isoptericola</taxon>
    </lineage>
</organism>
<evidence type="ECO:0000313" key="2">
    <source>
        <dbReference type="EMBL" id="NNU27953.1"/>
    </source>
</evidence>
<comment type="caution">
    <text evidence="2">The sequence shown here is derived from an EMBL/GenBank/DDBJ whole genome shotgun (WGS) entry which is preliminary data.</text>
</comment>
<proteinExistence type="predicted"/>
<dbReference type="Proteomes" id="UP000557204">
    <property type="component" value="Unassembled WGS sequence"/>
</dbReference>
<sequence>MSVRWQQVDSAAAVDAPLGDLPTPERPGWLRRWLWAPALAASAGVYATQRLVENPSGELELGLMLALLALLAVTAVAALVRYRDDQRLARETRGVEALRRDARSTTGSVTVTERPVGDGVMLRGLLSYPRDGDTAEDTWSLLVSDGDPLGPRPGDPVAVWWAPGSDDVVARYHRDWADQVRRRTR</sequence>
<keyword evidence="1" id="KW-1133">Transmembrane helix</keyword>
<keyword evidence="1" id="KW-0812">Transmembrane</keyword>
<feature type="transmembrane region" description="Helical" evidence="1">
    <location>
        <begin position="61"/>
        <end position="80"/>
    </location>
</feature>
<accession>A0A849KH74</accession>
<keyword evidence="1" id="KW-0472">Membrane</keyword>
<protein>
    <submittedName>
        <fullName evidence="2">Uncharacterized protein</fullName>
    </submittedName>
</protein>
<keyword evidence="3" id="KW-1185">Reference proteome</keyword>
<name>A0A849KH74_9MICO</name>
<dbReference type="AlphaFoldDB" id="A0A849KH74"/>
<dbReference type="EMBL" id="JABFAJ010000019">
    <property type="protein sequence ID" value="NNU27953.1"/>
    <property type="molecule type" value="Genomic_DNA"/>
</dbReference>
<evidence type="ECO:0000313" key="3">
    <source>
        <dbReference type="Proteomes" id="UP000557204"/>
    </source>
</evidence>
<reference evidence="2 3" key="1">
    <citation type="submission" date="2020-05" db="EMBL/GenBank/DDBJ databases">
        <title>Genome sequence of Isoptericola sp. JC619 isolated from Chilika lagoon, India.</title>
        <authorList>
            <person name="Kumar D."/>
            <person name="Appam K."/>
            <person name="Gandham S."/>
            <person name="Uppada J."/>
            <person name="Sasikala C."/>
            <person name="Venkata Ramana C."/>
        </authorList>
    </citation>
    <scope>NUCLEOTIDE SEQUENCE [LARGE SCALE GENOMIC DNA]</scope>
    <source>
        <strain evidence="2 3">JC619</strain>
    </source>
</reference>
<gene>
    <name evidence="2" type="ORF">HLI28_10415</name>
</gene>
<dbReference type="RefSeq" id="WP_171247460.1">
    <property type="nucleotide sequence ID" value="NZ_JABFAJ010000019.1"/>
</dbReference>